<reference evidence="1" key="1">
    <citation type="submission" date="2022-06" db="EMBL/GenBank/DDBJ databases">
        <title>The First Complete Genome of the Simian Malaria Parasite Plasmodium brasilianum.</title>
        <authorList>
            <person name="Bajic M."/>
            <person name="Ravishankar S."/>
        </authorList>
    </citation>
    <scope>NUCLEOTIDE SEQUENCE</scope>
    <source>
        <strain evidence="1">Bolivian I</strain>
    </source>
</reference>
<dbReference type="Proteomes" id="UP001056978">
    <property type="component" value="Chromosome 11"/>
</dbReference>
<evidence type="ECO:0000313" key="1">
    <source>
        <dbReference type="EMBL" id="KAI4837406.1"/>
    </source>
</evidence>
<organism evidence="1 2">
    <name type="scientific">Plasmodium brasilianum</name>
    <dbReference type="NCBI Taxonomy" id="5824"/>
    <lineage>
        <taxon>Eukaryota</taxon>
        <taxon>Sar</taxon>
        <taxon>Alveolata</taxon>
        <taxon>Apicomplexa</taxon>
        <taxon>Aconoidasida</taxon>
        <taxon>Haemosporida</taxon>
        <taxon>Plasmodiidae</taxon>
        <taxon>Plasmodium</taxon>
        <taxon>Plasmodium (Plasmodium)</taxon>
    </lineage>
</organism>
<dbReference type="EMBL" id="CM043779">
    <property type="protein sequence ID" value="KAI4837406.1"/>
    <property type="molecule type" value="Genomic_DNA"/>
</dbReference>
<protein>
    <submittedName>
        <fullName evidence="1">Uncharacterized protein</fullName>
    </submittedName>
</protein>
<gene>
    <name evidence="1" type="ORF">MKS88_003880</name>
</gene>
<name>A0ACB9Y6S0_PLABR</name>
<proteinExistence type="predicted"/>
<keyword evidence="2" id="KW-1185">Reference proteome</keyword>
<comment type="caution">
    <text evidence="1">The sequence shown here is derived from an EMBL/GenBank/DDBJ whole genome shotgun (WGS) entry which is preliminary data.</text>
</comment>
<sequence>MADGEYSFSLTTFSPTGKLVQIEYALNRSTFVCTPIYGHFDYSQRYTKRAKNGVIIATEKKSPNELIEENSIYKIQQISEHIGIVYAGMPGDFRVLLKRARKEAVKYSLQYGNEILVKELVKEIASIVQEFTQTGGVRPFGLSLLICGVDAYGYHLYQIDPSGCYFNWKATCIGKDYQNNISFLEKRYNNDIEIEDAIHTAILTLKESYEGIMNEKNIEIGVACNNKPFKILTPNEIKDYLIEIEKGKKQKERSKKKEVKRRSKKKEVKRRSKKKEVKRSKKKEVKRRSKKKEVKRRSKKKEVKRRSKKKEVKRRRKRGKMNYLKAIFFKSVQTVECKKLIFSLITNVNHVGIRNLSTDMKNIKTDKTNAETNFAANLPKATRIPIMKIFYGIIFLMASVPICQSIYETNKYYKENENLYKNGKK</sequence>
<evidence type="ECO:0000313" key="2">
    <source>
        <dbReference type="Proteomes" id="UP001056978"/>
    </source>
</evidence>
<accession>A0ACB9Y6S0</accession>